<name>A0AAV7KFP3_9METZ</name>
<gene>
    <name evidence="1" type="ORF">LOD99_14264</name>
</gene>
<dbReference type="Pfam" id="PF22574">
    <property type="entry name" value="SPMIP8"/>
    <property type="match status" value="1"/>
</dbReference>
<dbReference type="PANTHER" id="PTHR35348:SF1">
    <property type="entry name" value="TESTIS, PROSTATE AND PLACENTA-EXPRESSED PROTEIN"/>
    <property type="match status" value="1"/>
</dbReference>
<organism evidence="1 2">
    <name type="scientific">Oopsacas minuta</name>
    <dbReference type="NCBI Taxonomy" id="111878"/>
    <lineage>
        <taxon>Eukaryota</taxon>
        <taxon>Metazoa</taxon>
        <taxon>Porifera</taxon>
        <taxon>Hexactinellida</taxon>
        <taxon>Hexasterophora</taxon>
        <taxon>Lyssacinosida</taxon>
        <taxon>Leucopsacidae</taxon>
        <taxon>Oopsacas</taxon>
    </lineage>
</organism>
<dbReference type="EMBL" id="JAKMXF010000044">
    <property type="protein sequence ID" value="KAI6659924.1"/>
    <property type="molecule type" value="Genomic_DNA"/>
</dbReference>
<accession>A0AAV7KFP3</accession>
<dbReference type="AlphaFoldDB" id="A0AAV7KFP3"/>
<sequence>MVDTTSQTIATKCNLRANSSLFTDKRGIRPRTAAAKLFMNKPQEIIPQVRPKSSQLASVKHGIYNPRLPSLRKMDRDTVVHRLSNEHSRHTTYGTLDEFHSCCISPDPPLLHRDQLNEVGADPIGPHERRDWRLVISQPERDEPSLIVRGYIPRKLPYDITSAWRYSLKEDPEIDYLSYNPKPIPATVYSRYRGTWSSTANSKSKPWRY</sequence>
<dbReference type="PANTHER" id="PTHR35348">
    <property type="entry name" value="TESTIS, PROSTATE AND PLACENTA-EXPRESSED PROTEIN"/>
    <property type="match status" value="1"/>
</dbReference>
<comment type="caution">
    <text evidence="1">The sequence shown here is derived from an EMBL/GenBank/DDBJ whole genome shotgun (WGS) entry which is preliminary data.</text>
</comment>
<keyword evidence="2" id="KW-1185">Reference proteome</keyword>
<dbReference type="Proteomes" id="UP001165289">
    <property type="component" value="Unassembled WGS sequence"/>
</dbReference>
<proteinExistence type="predicted"/>
<dbReference type="InterPro" id="IPR034584">
    <property type="entry name" value="SPMIP8"/>
</dbReference>
<evidence type="ECO:0000313" key="1">
    <source>
        <dbReference type="EMBL" id="KAI6659924.1"/>
    </source>
</evidence>
<protein>
    <submittedName>
        <fullName evidence="1">Testis, prostate and placenta-expressed protein-like</fullName>
    </submittedName>
</protein>
<evidence type="ECO:0000313" key="2">
    <source>
        <dbReference type="Proteomes" id="UP001165289"/>
    </source>
</evidence>
<reference evidence="1 2" key="1">
    <citation type="journal article" date="2023" name="BMC Biol.">
        <title>The compact genome of the sponge Oopsacas minuta (Hexactinellida) is lacking key metazoan core genes.</title>
        <authorList>
            <person name="Santini S."/>
            <person name="Schenkelaars Q."/>
            <person name="Jourda C."/>
            <person name="Duchesne M."/>
            <person name="Belahbib H."/>
            <person name="Rocher C."/>
            <person name="Selva M."/>
            <person name="Riesgo A."/>
            <person name="Vervoort M."/>
            <person name="Leys S.P."/>
            <person name="Kodjabachian L."/>
            <person name="Le Bivic A."/>
            <person name="Borchiellini C."/>
            <person name="Claverie J.M."/>
            <person name="Renard E."/>
        </authorList>
    </citation>
    <scope>NUCLEOTIDE SEQUENCE [LARGE SCALE GENOMIC DNA]</scope>
    <source>
        <strain evidence="1">SPO-2</strain>
    </source>
</reference>